<dbReference type="VEuPathDB" id="FungiDB:MELLADRAFT_106551"/>
<dbReference type="RefSeq" id="XP_007410131.1">
    <property type="nucleotide sequence ID" value="XM_007410069.1"/>
</dbReference>
<evidence type="ECO:0000313" key="3">
    <source>
        <dbReference type="Proteomes" id="UP000001072"/>
    </source>
</evidence>
<protein>
    <submittedName>
        <fullName evidence="2">Uncharacterized protein</fullName>
    </submittedName>
</protein>
<dbReference type="Proteomes" id="UP000001072">
    <property type="component" value="Unassembled WGS sequence"/>
</dbReference>
<reference evidence="3" key="1">
    <citation type="journal article" date="2011" name="Proc. Natl. Acad. Sci. U.S.A.">
        <title>Obligate biotrophy features unraveled by the genomic analysis of rust fungi.</title>
        <authorList>
            <person name="Duplessis S."/>
            <person name="Cuomo C.A."/>
            <person name="Lin Y.-C."/>
            <person name="Aerts A."/>
            <person name="Tisserant E."/>
            <person name="Veneault-Fourrey C."/>
            <person name="Joly D.L."/>
            <person name="Hacquard S."/>
            <person name="Amselem J."/>
            <person name="Cantarel B.L."/>
            <person name="Chiu R."/>
            <person name="Coutinho P.M."/>
            <person name="Feau N."/>
            <person name="Field M."/>
            <person name="Frey P."/>
            <person name="Gelhaye E."/>
            <person name="Goldberg J."/>
            <person name="Grabherr M.G."/>
            <person name="Kodira C.D."/>
            <person name="Kohler A."/>
            <person name="Kuees U."/>
            <person name="Lindquist E.A."/>
            <person name="Lucas S.M."/>
            <person name="Mago R."/>
            <person name="Mauceli E."/>
            <person name="Morin E."/>
            <person name="Murat C."/>
            <person name="Pangilinan J.L."/>
            <person name="Park R."/>
            <person name="Pearson M."/>
            <person name="Quesneville H."/>
            <person name="Rouhier N."/>
            <person name="Sakthikumar S."/>
            <person name="Salamov A.A."/>
            <person name="Schmutz J."/>
            <person name="Selles B."/>
            <person name="Shapiro H."/>
            <person name="Tanguay P."/>
            <person name="Tuskan G.A."/>
            <person name="Henrissat B."/>
            <person name="Van de Peer Y."/>
            <person name="Rouze P."/>
            <person name="Ellis J.G."/>
            <person name="Dodds P.N."/>
            <person name="Schein J.E."/>
            <person name="Zhong S."/>
            <person name="Hamelin R.C."/>
            <person name="Grigoriev I.V."/>
            <person name="Szabo L.J."/>
            <person name="Martin F."/>
        </authorList>
    </citation>
    <scope>NUCLEOTIDE SEQUENCE [LARGE SCALE GENOMIC DNA]</scope>
    <source>
        <strain evidence="3">98AG31 / pathotype 3-4-7</strain>
    </source>
</reference>
<evidence type="ECO:0000256" key="1">
    <source>
        <dbReference type="SAM" id="MobiDB-lite"/>
    </source>
</evidence>
<feature type="region of interest" description="Disordered" evidence="1">
    <location>
        <begin position="1"/>
        <end position="84"/>
    </location>
</feature>
<sequence length="659" mass="72804">MAPKTRGRSLEKNKKNDVQDEKDLNGTNSDDSDDSSSSYQTKSDSDSDKSEPEPDSEDGQGGSLPKKRRRRRKVASKKTKKGPCPQLEQGILIAWPPCLSAQAASSRVGHITHMWPPQSGVPNKPKLHEPQFSMPPHRKQPGKPPIEPYPAGKGNSKRTALLPDRFKPEKPGYHYQNRFNYNSMVDQFVRQSLVDDSLGDITPEVIDFDLAVTFFLFETNHLSLPNIPQSIDIVLNDLDILFPINSRQHDIETCALYIKSTIIAHESQPGSERPFGLRYPNFKALQVLIAERSKSPRPLNSNKAIVLVDLAGRFLAMGLPPNAKASVAAVSGLKALEGSAHLHALPGFIGPINKNILEAKISSSDSAFSPSISATARHSNLGNYPVPVPGALNGHLAYETYGFGLGSPDALADTKMELGFDRQGYRLEDCGDWPNSDRHLPKVMGLGEDCLFKRVDNARRIQQLHWAYEVSRVVNAAVQPETYEVAENFEYVYVSGQHVNYNIQVAPHRDGKNSNLIDSVFAYGRDYSGGRWNFGSLGVSFCADPGYSLHARFKFLDHSVATILPIPGSRNRPLRVSVALYSHADVYASTARVSGARSDCIGRARYSDGSMRLPFPPPGFSVPTFRKVLRKEEKKWRHKARAASAAHQAAQTYLSALDI</sequence>
<dbReference type="AlphaFoldDB" id="F4RLV6"/>
<keyword evidence="3" id="KW-1185">Reference proteome</keyword>
<gene>
    <name evidence="2" type="ORF">MELLADRAFT_106551</name>
</gene>
<evidence type="ECO:0000313" key="2">
    <source>
        <dbReference type="EMBL" id="EGG06691.1"/>
    </source>
</evidence>
<accession>F4RLV6</accession>
<dbReference type="GeneID" id="18922916"/>
<dbReference type="InParanoid" id="F4RLV6"/>
<name>F4RLV6_MELLP</name>
<dbReference type="KEGG" id="mlr:MELLADRAFT_106551"/>
<feature type="compositionally biased region" description="Basic and acidic residues" evidence="1">
    <location>
        <begin position="8"/>
        <end position="24"/>
    </location>
</feature>
<dbReference type="EMBL" id="GL883107">
    <property type="protein sequence ID" value="EGG06691.1"/>
    <property type="molecule type" value="Genomic_DNA"/>
</dbReference>
<dbReference type="OrthoDB" id="10337248at2759"/>
<feature type="compositionally biased region" description="Basic residues" evidence="1">
    <location>
        <begin position="65"/>
        <end position="81"/>
    </location>
</feature>
<organism evidence="3">
    <name type="scientific">Melampsora larici-populina (strain 98AG31 / pathotype 3-4-7)</name>
    <name type="common">Poplar leaf rust fungus</name>
    <dbReference type="NCBI Taxonomy" id="747676"/>
    <lineage>
        <taxon>Eukaryota</taxon>
        <taxon>Fungi</taxon>
        <taxon>Dikarya</taxon>
        <taxon>Basidiomycota</taxon>
        <taxon>Pucciniomycotina</taxon>
        <taxon>Pucciniomycetes</taxon>
        <taxon>Pucciniales</taxon>
        <taxon>Melampsoraceae</taxon>
        <taxon>Melampsora</taxon>
    </lineage>
</organism>
<feature type="region of interest" description="Disordered" evidence="1">
    <location>
        <begin position="115"/>
        <end position="156"/>
    </location>
</feature>
<proteinExistence type="predicted"/>
<feature type="compositionally biased region" description="Basic and acidic residues" evidence="1">
    <location>
        <begin position="43"/>
        <end position="52"/>
    </location>
</feature>
<dbReference type="HOGENOM" id="CLU_029635_0_0_1"/>